<organism evidence="2 3">
    <name type="scientific">Ditylenchus dipsaci</name>
    <dbReference type="NCBI Taxonomy" id="166011"/>
    <lineage>
        <taxon>Eukaryota</taxon>
        <taxon>Metazoa</taxon>
        <taxon>Ecdysozoa</taxon>
        <taxon>Nematoda</taxon>
        <taxon>Chromadorea</taxon>
        <taxon>Rhabditida</taxon>
        <taxon>Tylenchina</taxon>
        <taxon>Tylenchomorpha</taxon>
        <taxon>Sphaerularioidea</taxon>
        <taxon>Anguinidae</taxon>
        <taxon>Anguininae</taxon>
        <taxon>Ditylenchus</taxon>
    </lineage>
</organism>
<protein>
    <submittedName>
        <fullName evidence="3">Uncharacterized protein</fullName>
    </submittedName>
</protein>
<dbReference type="InterPro" id="IPR016024">
    <property type="entry name" value="ARM-type_fold"/>
</dbReference>
<name>A0A915DA29_9BILA</name>
<feature type="region of interest" description="Disordered" evidence="1">
    <location>
        <begin position="262"/>
        <end position="302"/>
    </location>
</feature>
<dbReference type="WBParaSite" id="jg17246">
    <property type="protein sequence ID" value="jg17246"/>
    <property type="gene ID" value="jg17246"/>
</dbReference>
<evidence type="ECO:0000313" key="2">
    <source>
        <dbReference type="Proteomes" id="UP000887574"/>
    </source>
</evidence>
<evidence type="ECO:0000313" key="3">
    <source>
        <dbReference type="WBParaSite" id="jg17246"/>
    </source>
</evidence>
<keyword evidence="2" id="KW-1185">Reference proteome</keyword>
<evidence type="ECO:0000256" key="1">
    <source>
        <dbReference type="SAM" id="MobiDB-lite"/>
    </source>
</evidence>
<dbReference type="Proteomes" id="UP000887574">
    <property type="component" value="Unplaced"/>
</dbReference>
<accession>A0A915DA29</accession>
<proteinExistence type="predicted"/>
<reference evidence="3" key="1">
    <citation type="submission" date="2022-11" db="UniProtKB">
        <authorList>
            <consortium name="WormBaseParasite"/>
        </authorList>
    </citation>
    <scope>IDENTIFICATION</scope>
</reference>
<dbReference type="SUPFAM" id="SSF48371">
    <property type="entry name" value="ARM repeat"/>
    <property type="match status" value="1"/>
</dbReference>
<sequence length="1455" mass="162689">MDPPDYGPVREVPSIKGKHPVIQYDSRLNPGHVYEFVFNRYVERTSTSYYVCLGCRSMKRKDKLHQLPPATRVTVVNGRLTCNPENFQHFCIQTKKGLSAGKRALYSLSQSLSSKRPQEGIKLAYESAIDGLKNRNDLSIEEQHEAQMVMLGKGGYASKRRGLDKAAEKYKFYNLINQKPYSEDTEDLDAQADEEDDAQWEMAEKRARLENDQQQPCSSTTPQAATVHVVSTALVNLTSIVDPNCAHLKGRGELVKLETMDDYEPQTSSSTTDMPVVKSEPDEKASISNTTARELTHRQLGPTESGMISLAKEVLEEGLVSLESSAQEDFWSSVDRMARVEDKGMEGQRTASLQNQLLLLFFSFFSHANLDKKQLILKNLPNLAKNQVVARQILKFLFALCRTTSKQLAFEVVGELWAKHNWIANEPELEQYFVRIDQKSDDRETTYLKMGLIRRICKIQQGERFVPQLLNLLHPNHPEQLLAETILALTDLCGQSLLKVDKVKAKVDAVFPEGINSDVKWPRVVSAYCNLLSTSAVDPNDYNLALTYVEELWQLKNSSNQEVCVSAWNSLSKFPLSTLNASRIAASPASSCLDLRQIKIEEGTCSKEDTSSKLTGIQLLAISKEIQSVESYQAFGNFLHKVISCEVEELPKPYYTEVKQESRSGAEINTQSSSTLLLVNLMPVLRETLENGGTSSLDLAAFALAEPITKHLQPNTKRMAKCTHLLSYALLKARADSNLEFSNTLNYFASWKSGIEFSFRLFHETRKKTNVHFTVAMARDMFIELMQKAIDQVKDAAVNVVCCLPFLWDTVNDMLAECPAESVDIHWQVSVVEYLLMLAIEDYQPKSLPIFQKETMRTCQLSAAAFFSLSLILHRHTIDYYNNACLPELILRNISSSCPAWMEYLIKGILWLASSPLPPQPQQPLVKVKLEPTDEGDLEQQQASPTSTTGSPLSLVVNSLVNNIPISQTVDLLEICQSRHNVKVLSNILNVNPSLVANILDELPNPQGLQDKFKSVAKDSNLAELANLKTAFQLFSELTESDHLRFGHQFAKRIEKTIAAFNAKTVANQRSGLNFSNATKNIVAECASCCLGEFYVGNLPGRSGAVADSKKNYKELPRSLLGHLRTDFKSLPPIDWAVLYSVGEQSTFYRHLFQLAVQQKSAKLLTKLLQANHLNLQSDLVALCPVITPNIQCLLDLLPNSIFTALLDSLLSAITLANYPDPSIGLVKQLAQMSISDPSVRTSIWRHAPSLQAASLLMHPFYNHFSDCFEGSTCPNESKASLENNLMQAWLEAKKKFKMNVQKIVTIFARITSEETPVTADTTASSLLILAKCSMELSNKERIAFLAQLIPMLKIVKVSFRSKNSPRDHKSVQVYFDLLVAFVSSQYLGNCHTQVSSSLPRVVTQLLAADRGCDGFKEVVIYLVELYCPALTEEQTKAIKACLRSCVISPPTNKH</sequence>